<evidence type="ECO:0000313" key="1">
    <source>
        <dbReference type="EMBL" id="SEP53965.1"/>
    </source>
</evidence>
<dbReference type="AlphaFoldDB" id="A0A1H8YP24"/>
<sequence length="269" mass="29443">MALLQEIYAPDRAELMTRVRSLARETGLECEYEPGNVAAAYGSHDMHAAVLWDPERVSPVEGTWRFYGHGELWHAMVVGTVEIDGIEVSVASYQAPSLGKSTRVNESERLVLAATSGYTRDALIFCGDFNSLSNARTTAGEFYDPEPYTGKDPDPQQVFQCLWDEDPATGEIINVRADRRPAQSLSYGGLLHDAAAALGGTWEPTIGHWYPNGPHGLRRIDLAWVSTAVLPAIVGCSPVVTDVARKASDHLPLRTVVNVPELRTRLASR</sequence>
<organism evidence="1 2">
    <name type="scientific">Amycolatopsis saalfeldensis</name>
    <dbReference type="NCBI Taxonomy" id="394193"/>
    <lineage>
        <taxon>Bacteria</taxon>
        <taxon>Bacillati</taxon>
        <taxon>Actinomycetota</taxon>
        <taxon>Actinomycetes</taxon>
        <taxon>Pseudonocardiales</taxon>
        <taxon>Pseudonocardiaceae</taxon>
        <taxon>Amycolatopsis</taxon>
    </lineage>
</organism>
<keyword evidence="1" id="KW-0540">Nuclease</keyword>
<evidence type="ECO:0000313" key="2">
    <source>
        <dbReference type="Proteomes" id="UP000198582"/>
    </source>
</evidence>
<name>A0A1H8YP24_9PSEU</name>
<reference evidence="1 2" key="1">
    <citation type="submission" date="2016-10" db="EMBL/GenBank/DDBJ databases">
        <authorList>
            <person name="de Groot N.N."/>
        </authorList>
    </citation>
    <scope>NUCLEOTIDE SEQUENCE [LARGE SCALE GENOMIC DNA]</scope>
    <source>
        <strain evidence="1 2">DSM 44993</strain>
    </source>
</reference>
<dbReference type="GO" id="GO:0004519">
    <property type="term" value="F:endonuclease activity"/>
    <property type="evidence" value="ECO:0007669"/>
    <property type="project" value="UniProtKB-KW"/>
</dbReference>
<dbReference type="GO" id="GO:0004527">
    <property type="term" value="F:exonuclease activity"/>
    <property type="evidence" value="ECO:0007669"/>
    <property type="project" value="UniProtKB-KW"/>
</dbReference>
<gene>
    <name evidence="1" type="ORF">SAMN04489732_13420</name>
</gene>
<accession>A0A1H8YP24</accession>
<keyword evidence="1" id="KW-0378">Hydrolase</keyword>
<dbReference type="Proteomes" id="UP000198582">
    <property type="component" value="Unassembled WGS sequence"/>
</dbReference>
<protein>
    <submittedName>
        <fullName evidence="1">Endonuclease/Exonuclease/phosphatase family protein</fullName>
    </submittedName>
</protein>
<keyword evidence="1" id="KW-0269">Exonuclease</keyword>
<dbReference type="InterPro" id="IPR036691">
    <property type="entry name" value="Endo/exonu/phosph_ase_sf"/>
</dbReference>
<dbReference type="STRING" id="394193.SAMN04489732_13420"/>
<dbReference type="SUPFAM" id="SSF56219">
    <property type="entry name" value="DNase I-like"/>
    <property type="match status" value="1"/>
</dbReference>
<keyword evidence="2" id="KW-1185">Reference proteome</keyword>
<dbReference type="Gene3D" id="3.60.10.10">
    <property type="entry name" value="Endonuclease/exonuclease/phosphatase"/>
    <property type="match status" value="1"/>
</dbReference>
<dbReference type="EMBL" id="FOEF01000034">
    <property type="protein sequence ID" value="SEP53965.1"/>
    <property type="molecule type" value="Genomic_DNA"/>
</dbReference>
<proteinExistence type="predicted"/>
<keyword evidence="1" id="KW-0255">Endonuclease</keyword>